<evidence type="ECO:0000256" key="1">
    <source>
        <dbReference type="SAM" id="Coils"/>
    </source>
</evidence>
<feature type="coiled-coil region" evidence="1">
    <location>
        <begin position="208"/>
        <end position="247"/>
    </location>
</feature>
<dbReference type="OrthoDB" id="557157at2"/>
<protein>
    <submittedName>
        <fullName evidence="2">Uncharacterized protein</fullName>
    </submittedName>
</protein>
<name>A0A480AM24_9CYAN</name>
<organism evidence="2 3">
    <name type="scientific">Dolichospermum planctonicum</name>
    <dbReference type="NCBI Taxonomy" id="136072"/>
    <lineage>
        <taxon>Bacteria</taxon>
        <taxon>Bacillati</taxon>
        <taxon>Cyanobacteriota</taxon>
        <taxon>Cyanophyceae</taxon>
        <taxon>Nostocales</taxon>
        <taxon>Aphanizomenonaceae</taxon>
        <taxon>Dolichospermum</taxon>
    </lineage>
</organism>
<accession>A0A480AM24</accession>
<dbReference type="AlphaFoldDB" id="A0A480AM24"/>
<dbReference type="EMBL" id="BJCF01000070">
    <property type="protein sequence ID" value="GCL44101.1"/>
    <property type="molecule type" value="Genomic_DNA"/>
</dbReference>
<evidence type="ECO:0000313" key="2">
    <source>
        <dbReference type="EMBL" id="GCL44101.1"/>
    </source>
</evidence>
<keyword evidence="1" id="KW-0175">Coiled coil</keyword>
<proteinExistence type="predicted"/>
<comment type="caution">
    <text evidence="2">The sequence shown here is derived from an EMBL/GenBank/DDBJ whole genome shotgun (WGS) entry which is preliminary data.</text>
</comment>
<dbReference type="SUPFAM" id="SSF52980">
    <property type="entry name" value="Restriction endonuclease-like"/>
    <property type="match status" value="1"/>
</dbReference>
<dbReference type="PANTHER" id="PTHR33352">
    <property type="entry name" value="SLR1095 PROTEIN"/>
    <property type="match status" value="1"/>
</dbReference>
<evidence type="ECO:0000313" key="3">
    <source>
        <dbReference type="Proteomes" id="UP000299367"/>
    </source>
</evidence>
<reference evidence="3" key="1">
    <citation type="submission" date="2019-02" db="EMBL/GenBank/DDBJ databases">
        <title>Draft genome sequence of Dolichospermum planctonicum NIES-80.</title>
        <authorList>
            <person name="Yamaguchi H."/>
            <person name="Suzuki S."/>
            <person name="Kawachi M."/>
        </authorList>
    </citation>
    <scope>NUCLEOTIDE SEQUENCE [LARGE SCALE GENOMIC DNA]</scope>
    <source>
        <strain evidence="3">NIES-80</strain>
    </source>
</reference>
<dbReference type="PANTHER" id="PTHR33352:SF3">
    <property type="entry name" value="SLR1612 PROTEIN"/>
    <property type="match status" value="1"/>
</dbReference>
<gene>
    <name evidence="2" type="ORF">NIES80_38250</name>
</gene>
<dbReference type="InterPro" id="IPR011335">
    <property type="entry name" value="Restrct_endonuc-II-like"/>
</dbReference>
<sequence>MSTNNLAIVNWKPHNRHTDLIFDDHKPLRSNRHRIAMNVLIRSLQQLWSDRNDYFTQGNMFIYYSISQVKNRNFRGSDFFAVLNVDSSNSQADWVVWKENCPYLDMIVELMSRSTAEIDSIKKYLKNQIFRTSDYFVYNPFDPNSLQGWHLDDNQEYRSLTPNENAWFWCRHLGLWLGTWEGTINRETATWLRFYDISGNLVLLPEEANKAQVEKVKAEAEKFKIQAENAKAKAAKLAARLRELGENPDML</sequence>
<dbReference type="RefSeq" id="WP_137909511.1">
    <property type="nucleotide sequence ID" value="NZ_BJCF01000070.1"/>
</dbReference>
<dbReference type="Proteomes" id="UP000299367">
    <property type="component" value="Unassembled WGS sequence"/>
</dbReference>